<dbReference type="Proteomes" id="UP000187209">
    <property type="component" value="Unassembled WGS sequence"/>
</dbReference>
<organism evidence="1 2">
    <name type="scientific">Stentor coeruleus</name>
    <dbReference type="NCBI Taxonomy" id="5963"/>
    <lineage>
        <taxon>Eukaryota</taxon>
        <taxon>Sar</taxon>
        <taxon>Alveolata</taxon>
        <taxon>Ciliophora</taxon>
        <taxon>Postciliodesmatophora</taxon>
        <taxon>Heterotrichea</taxon>
        <taxon>Heterotrichida</taxon>
        <taxon>Stentoridae</taxon>
        <taxon>Stentor</taxon>
    </lineage>
</organism>
<keyword evidence="2" id="KW-1185">Reference proteome</keyword>
<comment type="caution">
    <text evidence="1">The sequence shown here is derived from an EMBL/GenBank/DDBJ whole genome shotgun (WGS) entry which is preliminary data.</text>
</comment>
<sequence length="110" mass="13056">MIEDREREKENLISLKRELKKEQTLLKSTLVSIYMKILKQGLDIREEGLRWVIKCLWQLEEPIPLSAFPAFCDEESSQFLLSMAQYDIELADYHSRLAITIYQYTTNLKI</sequence>
<name>A0A1R2AZM9_9CILI</name>
<proteinExistence type="predicted"/>
<dbReference type="AlphaFoldDB" id="A0A1R2AZM9"/>
<dbReference type="OrthoDB" id="296846at2759"/>
<gene>
    <name evidence="1" type="ORF">SteCoe_32147</name>
</gene>
<dbReference type="EMBL" id="MPUH01001136">
    <property type="protein sequence ID" value="OMJ69994.1"/>
    <property type="molecule type" value="Genomic_DNA"/>
</dbReference>
<accession>A0A1R2AZM9</accession>
<evidence type="ECO:0000313" key="2">
    <source>
        <dbReference type="Proteomes" id="UP000187209"/>
    </source>
</evidence>
<evidence type="ECO:0000313" key="1">
    <source>
        <dbReference type="EMBL" id="OMJ69994.1"/>
    </source>
</evidence>
<protein>
    <submittedName>
        <fullName evidence="1">Uncharacterized protein</fullName>
    </submittedName>
</protein>
<reference evidence="1 2" key="1">
    <citation type="submission" date="2016-11" db="EMBL/GenBank/DDBJ databases">
        <title>The macronuclear genome of Stentor coeruleus: a giant cell with tiny introns.</title>
        <authorList>
            <person name="Slabodnick M."/>
            <person name="Ruby J.G."/>
            <person name="Reiff S.B."/>
            <person name="Swart E.C."/>
            <person name="Gosai S."/>
            <person name="Prabakaran S."/>
            <person name="Witkowska E."/>
            <person name="Larue G.E."/>
            <person name="Fisher S."/>
            <person name="Freeman R.M."/>
            <person name="Gunawardena J."/>
            <person name="Chu W."/>
            <person name="Stover N.A."/>
            <person name="Gregory B.D."/>
            <person name="Nowacki M."/>
            <person name="Derisi J."/>
            <person name="Roy S.W."/>
            <person name="Marshall W.F."/>
            <person name="Sood P."/>
        </authorList>
    </citation>
    <scope>NUCLEOTIDE SEQUENCE [LARGE SCALE GENOMIC DNA]</scope>
    <source>
        <strain evidence="1">WM001</strain>
    </source>
</reference>